<protein>
    <recommendedName>
        <fullName evidence="4">DUF3383 family protein</fullName>
    </recommendedName>
</protein>
<dbReference type="RefSeq" id="WP_096110064.1">
    <property type="nucleotide sequence ID" value="NZ_NVYO01000001.1"/>
</dbReference>
<feature type="compositionally biased region" description="Low complexity" evidence="1">
    <location>
        <begin position="107"/>
        <end position="119"/>
    </location>
</feature>
<dbReference type="Proteomes" id="UP000217918">
    <property type="component" value="Unassembled WGS sequence"/>
</dbReference>
<reference evidence="2 3" key="1">
    <citation type="submission" date="2017-09" db="EMBL/GenBank/DDBJ databases">
        <title>Genome sequence of Lactobacillus brevis D7.</title>
        <authorList>
            <person name="Kwon M.-S."/>
            <person name="Lim S.K."/>
            <person name="Choi H.-J."/>
        </authorList>
    </citation>
    <scope>NUCLEOTIDE SEQUENCE [LARGE SCALE GENOMIC DNA]</scope>
    <source>
        <strain evidence="2 3">D7</strain>
    </source>
</reference>
<evidence type="ECO:0000313" key="2">
    <source>
        <dbReference type="EMBL" id="PBQ23838.1"/>
    </source>
</evidence>
<dbReference type="AlphaFoldDB" id="A0A2A3TYQ8"/>
<feature type="region of interest" description="Disordered" evidence="1">
    <location>
        <begin position="94"/>
        <end position="119"/>
    </location>
</feature>
<sequence>MTSTLFSTVNRISPAHISNQYTTAAKTVFAGGLVKGQKQGIKVYDDLDAVAEDFDMYSPFWKKARAYFTANGEAASLLALTYAPVTAAVDDPTNVQSQATSDGAKVTASSGSSSTTTPTMSADATGAVTALKKYYFAGPQMWFLVDFDDEVAQAISNFIELQNTGMFILYANDPTKLRKYPDNKRTMKFTLPEVDDSSADVQDTYNNVLDAAFVGAEYGRKPHSAVKYALGDLPYTKPQDRFDFTPDDLADLDKYNIVTYAYVLESPRVTSSRMSADGVHIDTILGWDWIQNEANSRVANLFIQNAAQGIPYSEVGFNAVVNVIRGTFLDAGDLDIIAPAVDADGNETGKPDYSVDYLTPSRLPKSYETKREMRGIKTKYHPMGMVEDVYIENTIVM</sequence>
<comment type="caution">
    <text evidence="2">The sequence shown here is derived from an EMBL/GenBank/DDBJ whole genome shotgun (WGS) entry which is preliminary data.</text>
</comment>
<dbReference type="EMBL" id="NVYO01000001">
    <property type="protein sequence ID" value="PBQ23838.1"/>
    <property type="molecule type" value="Genomic_DNA"/>
</dbReference>
<organism evidence="2 3">
    <name type="scientific">Levilactobacillus brevis</name>
    <name type="common">Lactobacillus brevis</name>
    <dbReference type="NCBI Taxonomy" id="1580"/>
    <lineage>
        <taxon>Bacteria</taxon>
        <taxon>Bacillati</taxon>
        <taxon>Bacillota</taxon>
        <taxon>Bacilli</taxon>
        <taxon>Lactobacillales</taxon>
        <taxon>Lactobacillaceae</taxon>
        <taxon>Levilactobacillus</taxon>
    </lineage>
</organism>
<evidence type="ECO:0000313" key="3">
    <source>
        <dbReference type="Proteomes" id="UP000217918"/>
    </source>
</evidence>
<evidence type="ECO:0008006" key="4">
    <source>
        <dbReference type="Google" id="ProtNLM"/>
    </source>
</evidence>
<name>A0A2A3TYQ8_LEVBR</name>
<evidence type="ECO:0000256" key="1">
    <source>
        <dbReference type="SAM" id="MobiDB-lite"/>
    </source>
</evidence>
<gene>
    <name evidence="2" type="ORF">CNR29_07335</name>
</gene>
<proteinExistence type="predicted"/>
<accession>A0A2A3TYQ8</accession>